<reference evidence="2" key="1">
    <citation type="journal article" date="2011" name="PLoS Genet.">
        <title>Genomic analysis of the necrotrophic fungal pathogens Sclerotinia sclerotiorum and Botrytis cinerea.</title>
        <authorList>
            <person name="Amselem J."/>
            <person name="Cuomo C.A."/>
            <person name="van Kan J.A."/>
            <person name="Viaud M."/>
            <person name="Benito E.P."/>
            <person name="Couloux A."/>
            <person name="Coutinho P.M."/>
            <person name="de Vries R.P."/>
            <person name="Dyer P.S."/>
            <person name="Fillinger S."/>
            <person name="Fournier E."/>
            <person name="Gout L."/>
            <person name="Hahn M."/>
            <person name="Kohn L."/>
            <person name="Lapalu N."/>
            <person name="Plummer K.M."/>
            <person name="Pradier J.M."/>
            <person name="Quevillon E."/>
            <person name="Sharon A."/>
            <person name="Simon A."/>
            <person name="ten Have A."/>
            <person name="Tudzynski B."/>
            <person name="Tudzynski P."/>
            <person name="Wincker P."/>
            <person name="Andrew M."/>
            <person name="Anthouard V."/>
            <person name="Beever R.E."/>
            <person name="Beffa R."/>
            <person name="Benoit I."/>
            <person name="Bouzid O."/>
            <person name="Brault B."/>
            <person name="Chen Z."/>
            <person name="Choquer M."/>
            <person name="Collemare J."/>
            <person name="Cotton P."/>
            <person name="Danchin E.G."/>
            <person name="Da Silva C."/>
            <person name="Gautier A."/>
            <person name="Giraud C."/>
            <person name="Giraud T."/>
            <person name="Gonzalez C."/>
            <person name="Grossetete S."/>
            <person name="Guldener U."/>
            <person name="Henrissat B."/>
            <person name="Howlett B.J."/>
            <person name="Kodira C."/>
            <person name="Kretschmer M."/>
            <person name="Lappartient A."/>
            <person name="Leroch M."/>
            <person name="Levis C."/>
            <person name="Mauceli E."/>
            <person name="Neuveglise C."/>
            <person name="Oeser B."/>
            <person name="Pearson M."/>
            <person name="Poulain J."/>
            <person name="Poussereau N."/>
            <person name="Quesneville H."/>
            <person name="Rascle C."/>
            <person name="Schumacher J."/>
            <person name="Segurens B."/>
            <person name="Sexton A."/>
            <person name="Silva E."/>
            <person name="Sirven C."/>
            <person name="Soanes D.M."/>
            <person name="Talbot N.J."/>
            <person name="Templeton M."/>
            <person name="Yandava C."/>
            <person name="Yarden O."/>
            <person name="Zeng Q."/>
            <person name="Rollins J.A."/>
            <person name="Lebrun M.H."/>
            <person name="Dickman M."/>
        </authorList>
    </citation>
    <scope>NUCLEOTIDE SEQUENCE [LARGE SCALE GENOMIC DNA]</scope>
    <source>
        <strain evidence="2">T4</strain>
    </source>
</reference>
<dbReference type="EMBL" id="FQ790281">
    <property type="protein sequence ID" value="CCD46074.1"/>
    <property type="molecule type" value="Genomic_DNA"/>
</dbReference>
<dbReference type="Proteomes" id="UP000008177">
    <property type="component" value="Unplaced contigs"/>
</dbReference>
<proteinExistence type="predicted"/>
<dbReference type="InParanoid" id="G2Y0A9"/>
<sequence>MAAECSFDFGTIEIICTDDIVVVQYCTVEVEVEVEVEVIRLTAIILCRR</sequence>
<evidence type="ECO:0000313" key="2">
    <source>
        <dbReference type="Proteomes" id="UP000008177"/>
    </source>
</evidence>
<gene>
    <name evidence="1" type="ORF">BofuT4_uP116240.1</name>
</gene>
<accession>G2Y0A9</accession>
<name>G2Y0A9_BOTF4</name>
<dbReference type="HOGENOM" id="CLU_3142846_0_0_1"/>
<evidence type="ECO:0000313" key="1">
    <source>
        <dbReference type="EMBL" id="CCD46074.1"/>
    </source>
</evidence>
<organism evidence="1 2">
    <name type="scientific">Botryotinia fuckeliana (strain T4)</name>
    <name type="common">Noble rot fungus</name>
    <name type="synonym">Botrytis cinerea</name>
    <dbReference type="NCBI Taxonomy" id="999810"/>
    <lineage>
        <taxon>Eukaryota</taxon>
        <taxon>Fungi</taxon>
        <taxon>Dikarya</taxon>
        <taxon>Ascomycota</taxon>
        <taxon>Pezizomycotina</taxon>
        <taxon>Leotiomycetes</taxon>
        <taxon>Helotiales</taxon>
        <taxon>Sclerotiniaceae</taxon>
        <taxon>Botrytis</taxon>
    </lineage>
</organism>
<dbReference type="AlphaFoldDB" id="G2Y0A9"/>
<protein>
    <submittedName>
        <fullName evidence="1">Uncharacterized protein</fullName>
    </submittedName>
</protein>